<keyword evidence="4" id="KW-1185">Reference proteome</keyword>
<feature type="non-terminal residue" evidence="3">
    <location>
        <position position="1"/>
    </location>
</feature>
<dbReference type="OrthoDB" id="6375279at2759"/>
<proteinExistence type="predicted"/>
<evidence type="ECO:0000313" key="4">
    <source>
        <dbReference type="Proteomes" id="UP000678499"/>
    </source>
</evidence>
<feature type="domain" description="C-type lectin" evidence="2">
    <location>
        <begin position="1"/>
        <end position="81"/>
    </location>
</feature>
<dbReference type="InterPro" id="IPR016187">
    <property type="entry name" value="CTDL_fold"/>
</dbReference>
<dbReference type="Proteomes" id="UP000678499">
    <property type="component" value="Unassembled WGS sequence"/>
</dbReference>
<evidence type="ECO:0000256" key="1">
    <source>
        <dbReference type="ARBA" id="ARBA00023157"/>
    </source>
</evidence>
<dbReference type="EMBL" id="CAJPEX010005146">
    <property type="protein sequence ID" value="CAG0923432.1"/>
    <property type="molecule type" value="Genomic_DNA"/>
</dbReference>
<reference evidence="3" key="1">
    <citation type="submission" date="2020-11" db="EMBL/GenBank/DDBJ databases">
        <authorList>
            <person name="Tran Van P."/>
        </authorList>
    </citation>
    <scope>NUCLEOTIDE SEQUENCE</scope>
</reference>
<gene>
    <name evidence="3" type="ORF">NMOB1V02_LOCUS10896</name>
</gene>
<dbReference type="PROSITE" id="PS00615">
    <property type="entry name" value="C_TYPE_LECTIN_1"/>
    <property type="match status" value="1"/>
</dbReference>
<keyword evidence="1" id="KW-1015">Disulfide bond</keyword>
<dbReference type="PROSITE" id="PS50041">
    <property type="entry name" value="C_TYPE_LECTIN_2"/>
    <property type="match status" value="1"/>
</dbReference>
<feature type="non-terminal residue" evidence="3">
    <location>
        <position position="188"/>
    </location>
</feature>
<evidence type="ECO:0000259" key="2">
    <source>
        <dbReference type="PROSITE" id="PS50041"/>
    </source>
</evidence>
<dbReference type="SUPFAM" id="SSF56436">
    <property type="entry name" value="C-type lectin-like"/>
    <property type="match status" value="1"/>
</dbReference>
<sequence>RVQFIWTSGRRQGNGWVWSGSGVRFPPRNQAAWSRTGGGGRPQPDNREGNEVCMAVLNNFYQDGIVWHDVGCSHQKPFICETRRAVEEFWSSLYDTHAETTREANASVLIWVLRIFPFINHDPTLTPGVVSWYGRSSGRRYDTHAETTREANASVLIWVLGIFPFINHDPTLTPGVVSWYGVDIEHLN</sequence>
<organism evidence="3">
    <name type="scientific">Notodromas monacha</name>
    <dbReference type="NCBI Taxonomy" id="399045"/>
    <lineage>
        <taxon>Eukaryota</taxon>
        <taxon>Metazoa</taxon>
        <taxon>Ecdysozoa</taxon>
        <taxon>Arthropoda</taxon>
        <taxon>Crustacea</taxon>
        <taxon>Oligostraca</taxon>
        <taxon>Ostracoda</taxon>
        <taxon>Podocopa</taxon>
        <taxon>Podocopida</taxon>
        <taxon>Cypridocopina</taxon>
        <taxon>Cypridoidea</taxon>
        <taxon>Cyprididae</taxon>
        <taxon>Notodromas</taxon>
    </lineage>
</organism>
<name>A0A7R9BZ95_9CRUS</name>
<dbReference type="Gene3D" id="3.10.100.10">
    <property type="entry name" value="Mannose-Binding Protein A, subunit A"/>
    <property type="match status" value="1"/>
</dbReference>
<dbReference type="PANTHER" id="PTHR21407">
    <property type="entry name" value="RE43931P-RELATED"/>
    <property type="match status" value="1"/>
</dbReference>
<protein>
    <recommendedName>
        <fullName evidence="2">C-type lectin domain-containing protein</fullName>
    </recommendedName>
</protein>
<dbReference type="EMBL" id="OA887183">
    <property type="protein sequence ID" value="CAD7283280.1"/>
    <property type="molecule type" value="Genomic_DNA"/>
</dbReference>
<dbReference type="InterPro" id="IPR018378">
    <property type="entry name" value="C-type_lectin_CS"/>
</dbReference>
<evidence type="ECO:0000313" key="3">
    <source>
        <dbReference type="EMBL" id="CAD7283280.1"/>
    </source>
</evidence>
<dbReference type="InterPro" id="IPR001304">
    <property type="entry name" value="C-type_lectin-like"/>
</dbReference>
<dbReference type="PANTHER" id="PTHR21407:SF1">
    <property type="entry name" value="RE43931P"/>
    <property type="match status" value="1"/>
</dbReference>
<dbReference type="AlphaFoldDB" id="A0A7R9BZ95"/>
<accession>A0A7R9BZ95</accession>
<dbReference type="InterPro" id="IPR016186">
    <property type="entry name" value="C-type_lectin-like/link_sf"/>
</dbReference>